<dbReference type="KEGG" id="run:DR864_25085"/>
<dbReference type="Pfam" id="PF00510">
    <property type="entry name" value="COX3"/>
    <property type="match status" value="1"/>
</dbReference>
<proteinExistence type="inferred from homology"/>
<comment type="subcellular location">
    <subcellularLocation>
        <location evidence="1 7">Cell membrane</location>
        <topology evidence="1 7">Multi-pass membrane protein</topology>
    </subcellularLocation>
</comment>
<reference evidence="10 11" key="1">
    <citation type="submission" date="2018-07" db="EMBL/GenBank/DDBJ databases">
        <title>Genome sequencing of Runella.</title>
        <authorList>
            <person name="Baek M.-G."/>
            <person name="Yi H."/>
        </authorList>
    </citation>
    <scope>NUCLEOTIDE SEQUENCE [LARGE SCALE GENOMIC DNA]</scope>
    <source>
        <strain evidence="10 11">HYN0085</strain>
    </source>
</reference>
<dbReference type="SUPFAM" id="SSF81452">
    <property type="entry name" value="Cytochrome c oxidase subunit III-like"/>
    <property type="match status" value="1"/>
</dbReference>
<evidence type="ECO:0000256" key="1">
    <source>
        <dbReference type="ARBA" id="ARBA00004651"/>
    </source>
</evidence>
<feature type="transmembrane region" description="Helical" evidence="8">
    <location>
        <begin position="58"/>
        <end position="77"/>
    </location>
</feature>
<evidence type="ECO:0000256" key="2">
    <source>
        <dbReference type="ARBA" id="ARBA00010581"/>
    </source>
</evidence>
<evidence type="ECO:0000256" key="6">
    <source>
        <dbReference type="ARBA" id="ARBA00023136"/>
    </source>
</evidence>
<evidence type="ECO:0000256" key="3">
    <source>
        <dbReference type="ARBA" id="ARBA00022475"/>
    </source>
</evidence>
<sequence>MGKASIVKENRFTKRREPFNFMLWLGIGGSVLIFTILLAVYIMRKSAGVYWTDVPLPGLFWVSTVAIVVSSLTLHLANHSLRTDRYPEFRRYIAATLFLGILFVILQFLGWYQLINAGISTLNNPSAGFIYLFSGLHIFHILIGIGVLSWAVYQSLKNSTYVDAFVFSVNPPNQLKIKLITIYWHFVDVLWLYLYGFLLYHHGL</sequence>
<name>A0A344TSW2_9BACT</name>
<dbReference type="GO" id="GO:0004129">
    <property type="term" value="F:cytochrome-c oxidase activity"/>
    <property type="evidence" value="ECO:0007669"/>
    <property type="project" value="InterPro"/>
</dbReference>
<feature type="transmembrane region" description="Helical" evidence="8">
    <location>
        <begin position="182"/>
        <end position="200"/>
    </location>
</feature>
<dbReference type="InterPro" id="IPR035973">
    <property type="entry name" value="Cyt_c_oxidase_su3-like_sf"/>
</dbReference>
<evidence type="ECO:0000259" key="9">
    <source>
        <dbReference type="PROSITE" id="PS50253"/>
    </source>
</evidence>
<dbReference type="GO" id="GO:0019646">
    <property type="term" value="P:aerobic electron transport chain"/>
    <property type="evidence" value="ECO:0007669"/>
    <property type="project" value="InterPro"/>
</dbReference>
<evidence type="ECO:0000313" key="11">
    <source>
        <dbReference type="Proteomes" id="UP000251993"/>
    </source>
</evidence>
<evidence type="ECO:0000256" key="5">
    <source>
        <dbReference type="ARBA" id="ARBA00022989"/>
    </source>
</evidence>
<accession>A0A344TSW2</accession>
<dbReference type="GO" id="GO:0005886">
    <property type="term" value="C:plasma membrane"/>
    <property type="evidence" value="ECO:0007669"/>
    <property type="project" value="UniProtKB-SubCell"/>
</dbReference>
<dbReference type="InterPro" id="IPR013833">
    <property type="entry name" value="Cyt_c_oxidase_su3_a-hlx"/>
</dbReference>
<dbReference type="AlphaFoldDB" id="A0A344TSW2"/>
<dbReference type="PROSITE" id="PS50253">
    <property type="entry name" value="COX3"/>
    <property type="match status" value="1"/>
</dbReference>
<dbReference type="Gene3D" id="1.20.120.80">
    <property type="entry name" value="Cytochrome c oxidase, subunit III, four-helix bundle"/>
    <property type="match status" value="1"/>
</dbReference>
<gene>
    <name evidence="10" type="ORF">DR864_25085</name>
</gene>
<keyword evidence="6 8" id="KW-0472">Membrane</keyword>
<dbReference type="EMBL" id="CP030850">
    <property type="protein sequence ID" value="AXE21733.1"/>
    <property type="molecule type" value="Genomic_DNA"/>
</dbReference>
<comment type="similarity">
    <text evidence="2 7">Belongs to the cytochrome c oxidase subunit 3 family.</text>
</comment>
<evidence type="ECO:0000256" key="8">
    <source>
        <dbReference type="SAM" id="Phobius"/>
    </source>
</evidence>
<dbReference type="OrthoDB" id="9810850at2"/>
<keyword evidence="4 7" id="KW-0812">Transmembrane</keyword>
<dbReference type="PANTHER" id="PTHR11403:SF2">
    <property type="entry name" value="CYTOCHROME BO(3) UBIQUINOL OXIDASE SUBUNIT 3"/>
    <property type="match status" value="1"/>
</dbReference>
<feature type="domain" description="Heme-copper oxidase subunit III family profile" evidence="9">
    <location>
        <begin position="1"/>
        <end position="203"/>
    </location>
</feature>
<feature type="transmembrane region" description="Helical" evidence="8">
    <location>
        <begin position="89"/>
        <end position="109"/>
    </location>
</feature>
<protein>
    <submittedName>
        <fullName evidence="10">Heme-copper oxidase subunit III</fullName>
    </submittedName>
</protein>
<keyword evidence="3" id="KW-1003">Cell membrane</keyword>
<dbReference type="InterPro" id="IPR000298">
    <property type="entry name" value="Cyt_c_oxidase-like_su3"/>
</dbReference>
<organism evidence="10 11">
    <name type="scientific">Runella rosea</name>
    <dbReference type="NCBI Taxonomy" id="2259595"/>
    <lineage>
        <taxon>Bacteria</taxon>
        <taxon>Pseudomonadati</taxon>
        <taxon>Bacteroidota</taxon>
        <taxon>Cytophagia</taxon>
        <taxon>Cytophagales</taxon>
        <taxon>Spirosomataceae</taxon>
        <taxon>Runella</taxon>
    </lineage>
</organism>
<keyword evidence="11" id="KW-1185">Reference proteome</keyword>
<dbReference type="PANTHER" id="PTHR11403">
    <property type="entry name" value="CYTOCHROME C OXIDASE SUBUNIT III"/>
    <property type="match status" value="1"/>
</dbReference>
<evidence type="ECO:0000313" key="10">
    <source>
        <dbReference type="EMBL" id="AXE21733.1"/>
    </source>
</evidence>
<dbReference type="InterPro" id="IPR024791">
    <property type="entry name" value="Cyt_c/ubiquinol_Oxase_su3"/>
</dbReference>
<evidence type="ECO:0000256" key="7">
    <source>
        <dbReference type="RuleBase" id="RU003376"/>
    </source>
</evidence>
<dbReference type="Proteomes" id="UP000251993">
    <property type="component" value="Chromosome"/>
</dbReference>
<feature type="transmembrane region" description="Helical" evidence="8">
    <location>
        <begin position="21"/>
        <end position="43"/>
    </location>
</feature>
<feature type="transmembrane region" description="Helical" evidence="8">
    <location>
        <begin position="129"/>
        <end position="153"/>
    </location>
</feature>
<keyword evidence="5 8" id="KW-1133">Transmembrane helix</keyword>
<evidence type="ECO:0000256" key="4">
    <source>
        <dbReference type="ARBA" id="ARBA00022692"/>
    </source>
</evidence>